<evidence type="ECO:0000259" key="1">
    <source>
        <dbReference type="Pfam" id="PF25883"/>
    </source>
</evidence>
<reference evidence="2 3" key="2">
    <citation type="submission" date="2018-11" db="EMBL/GenBank/DDBJ databases">
        <authorList>
            <consortium name="Pathogen Informatics"/>
        </authorList>
    </citation>
    <scope>NUCLEOTIDE SEQUENCE [LARGE SCALE GENOMIC DNA]</scope>
</reference>
<gene>
    <name evidence="2" type="ORF">ASIM_LOCUS4539</name>
</gene>
<feature type="domain" description="Ctg-1-like C-terminal" evidence="1">
    <location>
        <begin position="17"/>
        <end position="125"/>
    </location>
</feature>
<proteinExistence type="predicted"/>
<evidence type="ECO:0000313" key="2">
    <source>
        <dbReference type="EMBL" id="VDK24033.1"/>
    </source>
</evidence>
<dbReference type="EMBL" id="UYRR01008007">
    <property type="protein sequence ID" value="VDK24033.1"/>
    <property type="molecule type" value="Genomic_DNA"/>
</dbReference>
<dbReference type="WBParaSite" id="ASIM_0000472601-mRNA-1">
    <property type="protein sequence ID" value="ASIM_0000472601-mRNA-1"/>
    <property type="gene ID" value="ASIM_0000472601"/>
</dbReference>
<dbReference type="InterPro" id="IPR058960">
    <property type="entry name" value="Ctg-1-like_C"/>
</dbReference>
<accession>A0A0M3JAV4</accession>
<dbReference type="OrthoDB" id="5845914at2759"/>
<protein>
    <submittedName>
        <fullName evidence="4">FBA_1 domain-containing protein</fullName>
    </submittedName>
</protein>
<name>A0A0M3JAV4_ANISI</name>
<dbReference type="Proteomes" id="UP000267096">
    <property type="component" value="Unassembled WGS sequence"/>
</dbReference>
<reference evidence="4" key="1">
    <citation type="submission" date="2017-02" db="UniProtKB">
        <authorList>
            <consortium name="WormBaseParasite"/>
        </authorList>
    </citation>
    <scope>IDENTIFICATION</scope>
</reference>
<keyword evidence="3" id="KW-1185">Reference proteome</keyword>
<dbReference type="AlphaFoldDB" id="A0A0M3JAV4"/>
<dbReference type="Pfam" id="PF25883">
    <property type="entry name" value="F28H7_8_C"/>
    <property type="match status" value="1"/>
</dbReference>
<evidence type="ECO:0000313" key="3">
    <source>
        <dbReference type="Proteomes" id="UP000267096"/>
    </source>
</evidence>
<organism evidence="4">
    <name type="scientific">Anisakis simplex</name>
    <name type="common">Herring worm</name>
    <dbReference type="NCBI Taxonomy" id="6269"/>
    <lineage>
        <taxon>Eukaryota</taxon>
        <taxon>Metazoa</taxon>
        <taxon>Ecdysozoa</taxon>
        <taxon>Nematoda</taxon>
        <taxon>Chromadorea</taxon>
        <taxon>Rhabditida</taxon>
        <taxon>Spirurina</taxon>
        <taxon>Ascaridomorpha</taxon>
        <taxon>Ascaridoidea</taxon>
        <taxon>Anisakidae</taxon>
        <taxon>Anisakis</taxon>
        <taxon>Anisakis simplex complex</taxon>
    </lineage>
</organism>
<evidence type="ECO:0000313" key="4">
    <source>
        <dbReference type="WBParaSite" id="ASIM_0000472601-mRNA-1"/>
    </source>
</evidence>
<sequence>MVWDRLIIPTDTIPKSLYWQPTDCSPNNADLQQLNICAGKEKIISVILNEYDANERVFLSLNRYAEKTYSMAIYHSVDKNEINQNIGDMHEWIPIFDYPAMPTTDLVKVPAIGAGIYKFRFGNEQVSLAHSSDFISFLDPSDVCLFALFPWINKFT</sequence>